<organism evidence="1 2">
    <name type="scientific">Bordetella genomosp. 7</name>
    <dbReference type="NCBI Taxonomy" id="1416805"/>
    <lineage>
        <taxon>Bacteria</taxon>
        <taxon>Pseudomonadati</taxon>
        <taxon>Pseudomonadota</taxon>
        <taxon>Betaproteobacteria</taxon>
        <taxon>Burkholderiales</taxon>
        <taxon>Alcaligenaceae</taxon>
        <taxon>Bordetella</taxon>
    </lineage>
</organism>
<proteinExistence type="predicted"/>
<dbReference type="RefSeq" id="WP_094796885.1">
    <property type="nucleotide sequence ID" value="NZ_NEVI01000017.1"/>
</dbReference>
<comment type="caution">
    <text evidence="1">The sequence shown here is derived from an EMBL/GenBank/DDBJ whole genome shotgun (WGS) entry which is preliminary data.</text>
</comment>
<gene>
    <name evidence="1" type="ORF">CAL19_11975</name>
</gene>
<evidence type="ECO:0008006" key="3">
    <source>
        <dbReference type="Google" id="ProtNLM"/>
    </source>
</evidence>
<dbReference type="OrthoDB" id="5291868at2"/>
<dbReference type="Pfam" id="PF11062">
    <property type="entry name" value="DUF2863"/>
    <property type="match status" value="1"/>
</dbReference>
<reference evidence="2" key="1">
    <citation type="submission" date="2017-05" db="EMBL/GenBank/DDBJ databases">
        <title>Complete and WGS of Bordetella genogroups.</title>
        <authorList>
            <person name="Spilker T."/>
            <person name="Lipuma J."/>
        </authorList>
    </citation>
    <scope>NUCLEOTIDE SEQUENCE [LARGE SCALE GENOMIC DNA]</scope>
    <source>
        <strain evidence="2">AU18089</strain>
    </source>
</reference>
<dbReference type="EMBL" id="NEVK01000006">
    <property type="protein sequence ID" value="OZI17813.1"/>
    <property type="molecule type" value="Genomic_DNA"/>
</dbReference>
<dbReference type="InterPro" id="IPR021292">
    <property type="entry name" value="DUF2863"/>
</dbReference>
<dbReference type="AlphaFoldDB" id="A0A261R0E9"/>
<protein>
    <recommendedName>
        <fullName evidence="3">DUF2863 domain-containing protein</fullName>
    </recommendedName>
</protein>
<name>A0A261R0E9_9BORD</name>
<evidence type="ECO:0000313" key="1">
    <source>
        <dbReference type="EMBL" id="OZI17813.1"/>
    </source>
</evidence>
<accession>A0A261R0E9</accession>
<keyword evidence="2" id="KW-1185">Reference proteome</keyword>
<evidence type="ECO:0000313" key="2">
    <source>
        <dbReference type="Proteomes" id="UP000216947"/>
    </source>
</evidence>
<dbReference type="Proteomes" id="UP000216947">
    <property type="component" value="Unassembled WGS sequence"/>
</dbReference>
<sequence>MARARSTSSPRLSRDASRLAALAQSLNRSGSRVEDRYWENLLADAIRKLMRSAQDGHLEAALDHLAQRDPGAYEVLIEQAETLSESMHIDKNGQRHDVLLIVAPVVAWTRYSIPTGPIAESAQQALLAQLHGHVLAEGASVALLPWLASIEQMPRTFSETWQWMQRLGDQALGGDAGMPELRNDSEAANMLADTRYVVAAVAVPEGAPMFRWQEQPGEHASSRDTALANWVAQAQPTLAAMLPGCGIECLLPDAYYVSNREGDRRVRPLSLRAAVSWLEGAVNLAPGELRAVVAGCGDVRIEEYRVGFTARNSNDVYYGCVWPLYGRDEETPGEDQPDTVDEIAALLKEYGVHDLRRIPGVLPPEYCEDCDAPLFPNPLGELVHAELPEDANTAPAQFH</sequence>